<keyword evidence="6" id="KW-0378">Hydrolase</keyword>
<evidence type="ECO:0000313" key="10">
    <source>
        <dbReference type="Proteomes" id="UP001151699"/>
    </source>
</evidence>
<proteinExistence type="inferred from homology"/>
<dbReference type="GO" id="GO:0046872">
    <property type="term" value="F:metal ion binding"/>
    <property type="evidence" value="ECO:0007669"/>
    <property type="project" value="UniProtKB-KW"/>
</dbReference>
<dbReference type="EMBL" id="WJQU01000001">
    <property type="protein sequence ID" value="KAJ6645256.1"/>
    <property type="molecule type" value="Genomic_DNA"/>
</dbReference>
<dbReference type="Pfam" id="PF13359">
    <property type="entry name" value="DDE_Tnp_4"/>
    <property type="match status" value="1"/>
</dbReference>
<dbReference type="PANTHER" id="PTHR22930:SF85">
    <property type="entry name" value="GH03217P-RELATED"/>
    <property type="match status" value="1"/>
</dbReference>
<feature type="domain" description="DDE Tnp4" evidence="8">
    <location>
        <begin position="189"/>
        <end position="348"/>
    </location>
</feature>
<dbReference type="OrthoDB" id="7789387at2759"/>
<dbReference type="GO" id="GO:0016787">
    <property type="term" value="F:hydrolase activity"/>
    <property type="evidence" value="ECO:0007669"/>
    <property type="project" value="UniProtKB-KW"/>
</dbReference>
<evidence type="ECO:0000256" key="1">
    <source>
        <dbReference type="ARBA" id="ARBA00001968"/>
    </source>
</evidence>
<reference evidence="9" key="1">
    <citation type="submission" date="2022-07" db="EMBL/GenBank/DDBJ databases">
        <authorList>
            <person name="Trinca V."/>
            <person name="Uliana J.V.C."/>
            <person name="Torres T.T."/>
            <person name="Ward R.J."/>
            <person name="Monesi N."/>
        </authorList>
    </citation>
    <scope>NUCLEOTIDE SEQUENCE</scope>
    <source>
        <strain evidence="9">HSMRA1968</strain>
        <tissue evidence="9">Whole embryos</tissue>
    </source>
</reference>
<evidence type="ECO:0000256" key="4">
    <source>
        <dbReference type="ARBA" id="ARBA00022722"/>
    </source>
</evidence>
<dbReference type="AlphaFoldDB" id="A0A9Q0N992"/>
<evidence type="ECO:0000256" key="5">
    <source>
        <dbReference type="ARBA" id="ARBA00022723"/>
    </source>
</evidence>
<organism evidence="9 10">
    <name type="scientific">Pseudolycoriella hygida</name>
    <dbReference type="NCBI Taxonomy" id="35572"/>
    <lineage>
        <taxon>Eukaryota</taxon>
        <taxon>Metazoa</taxon>
        <taxon>Ecdysozoa</taxon>
        <taxon>Arthropoda</taxon>
        <taxon>Hexapoda</taxon>
        <taxon>Insecta</taxon>
        <taxon>Pterygota</taxon>
        <taxon>Neoptera</taxon>
        <taxon>Endopterygota</taxon>
        <taxon>Diptera</taxon>
        <taxon>Nematocera</taxon>
        <taxon>Sciaroidea</taxon>
        <taxon>Sciaridae</taxon>
        <taxon>Pseudolycoriella</taxon>
    </lineage>
</organism>
<protein>
    <submittedName>
        <fullName evidence="9">Protein ANTAGONIST OF LIKE HETEROCHROMATIN PROTEIN 1</fullName>
    </submittedName>
</protein>
<dbReference type="GO" id="GO:0004518">
    <property type="term" value="F:nuclease activity"/>
    <property type="evidence" value="ECO:0007669"/>
    <property type="project" value="UniProtKB-KW"/>
</dbReference>
<evidence type="ECO:0000259" key="8">
    <source>
        <dbReference type="Pfam" id="PF13359"/>
    </source>
</evidence>
<dbReference type="InterPro" id="IPR027806">
    <property type="entry name" value="HARBI1_dom"/>
</dbReference>
<keyword evidence="5" id="KW-0479">Metal-binding</keyword>
<dbReference type="GO" id="GO:0005634">
    <property type="term" value="C:nucleus"/>
    <property type="evidence" value="ECO:0007669"/>
    <property type="project" value="UniProtKB-SubCell"/>
</dbReference>
<comment type="subcellular location">
    <subcellularLocation>
        <location evidence="2">Nucleus</location>
    </subcellularLocation>
</comment>
<dbReference type="Proteomes" id="UP001151699">
    <property type="component" value="Chromosome A"/>
</dbReference>
<keyword evidence="10" id="KW-1185">Reference proteome</keyword>
<dbReference type="PANTHER" id="PTHR22930">
    <property type="match status" value="1"/>
</dbReference>
<comment type="similarity">
    <text evidence="3">Belongs to the HARBI1 family.</text>
</comment>
<accession>A0A9Q0N992</accession>
<comment type="caution">
    <text evidence="9">The sequence shown here is derived from an EMBL/GenBank/DDBJ whole genome shotgun (WGS) entry which is preliminary data.</text>
</comment>
<evidence type="ECO:0000256" key="7">
    <source>
        <dbReference type="ARBA" id="ARBA00023242"/>
    </source>
</evidence>
<gene>
    <name evidence="9" type="primary">ALP1_1</name>
    <name evidence="9" type="ORF">Bhyg_00460</name>
</gene>
<evidence type="ECO:0000313" key="9">
    <source>
        <dbReference type="EMBL" id="KAJ6645256.1"/>
    </source>
</evidence>
<comment type="cofactor">
    <cofactor evidence="1">
        <name>a divalent metal cation</name>
        <dbReference type="ChEBI" id="CHEBI:60240"/>
    </cofactor>
</comment>
<evidence type="ECO:0000256" key="3">
    <source>
        <dbReference type="ARBA" id="ARBA00006958"/>
    </source>
</evidence>
<evidence type="ECO:0000256" key="6">
    <source>
        <dbReference type="ARBA" id="ARBA00022801"/>
    </source>
</evidence>
<keyword evidence="4" id="KW-0540">Nuclease</keyword>
<name>A0A9Q0N992_9DIPT</name>
<evidence type="ECO:0000256" key="2">
    <source>
        <dbReference type="ARBA" id="ARBA00004123"/>
    </source>
</evidence>
<dbReference type="InterPro" id="IPR045249">
    <property type="entry name" value="HARBI1-like"/>
</dbReference>
<keyword evidence="7" id="KW-0539">Nucleus</keyword>
<sequence>MSRKAAFINNLIVSAVAETELMDTSDEENENILDELEDDLSVVYLCRYSYQSKVPKSYGFYDSVFFNLDDARFKRFVRCSRQHFSIILDKIKDHPVFHGKNCEKQFSPFFQLAVVMYRLGSNGNAASIGKISGLFGIGDGGTIDRLTARVFESIIALESEYLKWPLEEERMRLIHVTWDELPHCIGYTDGTEIILEEAPSKDSESYFSRTKKYSIKLQGTCDYTLKLRHILTGFPGSVHDARIFNSCDLAVSPEKYFSGEHWAAADCAYRLTRHVLTPFRRNNSSTMSSEQKKNFNKYFSSYRVRIEHCFGILKELLPSLKGLRLRIYNKKSHEFACKWIRVCCIIYNILLPFIEMSDFDYTINEEKNDDINFTVAETDKVGQAKRAALVEIILG</sequence>